<accession>A0ABW3ZXL8</accession>
<evidence type="ECO:0000256" key="5">
    <source>
        <dbReference type="ARBA" id="ARBA00022741"/>
    </source>
</evidence>
<evidence type="ECO:0000256" key="10">
    <source>
        <dbReference type="PIRNR" id="PIRNR001563"/>
    </source>
</evidence>
<dbReference type="EC" id="6.3.2.17" evidence="2"/>
<evidence type="ECO:0000256" key="4">
    <source>
        <dbReference type="ARBA" id="ARBA00022723"/>
    </source>
</evidence>
<feature type="domain" description="Mur ligase C-terminal" evidence="11">
    <location>
        <begin position="297"/>
        <end position="413"/>
    </location>
</feature>
<dbReference type="Pfam" id="PF08245">
    <property type="entry name" value="Mur_ligase_M"/>
    <property type="match status" value="1"/>
</dbReference>
<dbReference type="Gene3D" id="3.90.190.20">
    <property type="entry name" value="Mur ligase, C-terminal domain"/>
    <property type="match status" value="1"/>
</dbReference>
<evidence type="ECO:0000259" key="12">
    <source>
        <dbReference type="Pfam" id="PF08245"/>
    </source>
</evidence>
<evidence type="ECO:0000256" key="7">
    <source>
        <dbReference type="ARBA" id="ARBA00022842"/>
    </source>
</evidence>
<evidence type="ECO:0000256" key="2">
    <source>
        <dbReference type="ARBA" id="ARBA00013025"/>
    </source>
</evidence>
<evidence type="ECO:0000313" key="13">
    <source>
        <dbReference type="EMBL" id="MFD1362918.1"/>
    </source>
</evidence>
<name>A0ABW3ZXL8_9BACI</name>
<evidence type="ECO:0000313" key="14">
    <source>
        <dbReference type="Proteomes" id="UP001597178"/>
    </source>
</evidence>
<comment type="similarity">
    <text evidence="1 10">Belongs to the folylpolyglutamate synthase family.</text>
</comment>
<evidence type="ECO:0000256" key="1">
    <source>
        <dbReference type="ARBA" id="ARBA00008276"/>
    </source>
</evidence>
<dbReference type="EMBL" id="JBHTNH010000029">
    <property type="protein sequence ID" value="MFD1362918.1"/>
    <property type="molecule type" value="Genomic_DNA"/>
</dbReference>
<evidence type="ECO:0000259" key="11">
    <source>
        <dbReference type="Pfam" id="PF02875"/>
    </source>
</evidence>
<dbReference type="InterPro" id="IPR036565">
    <property type="entry name" value="Mur-like_cat_sf"/>
</dbReference>
<organism evidence="13 14">
    <name type="scientific">Lentibacillus salinarum</name>
    <dbReference type="NCBI Taxonomy" id="446820"/>
    <lineage>
        <taxon>Bacteria</taxon>
        <taxon>Bacillati</taxon>
        <taxon>Bacillota</taxon>
        <taxon>Bacilli</taxon>
        <taxon>Bacillales</taxon>
        <taxon>Bacillaceae</taxon>
        <taxon>Lentibacillus</taxon>
    </lineage>
</organism>
<dbReference type="GO" id="GO:0016874">
    <property type="term" value="F:ligase activity"/>
    <property type="evidence" value="ECO:0007669"/>
    <property type="project" value="UniProtKB-KW"/>
</dbReference>
<dbReference type="Proteomes" id="UP001597178">
    <property type="component" value="Unassembled WGS sequence"/>
</dbReference>
<keyword evidence="3 10" id="KW-0436">Ligase</keyword>
<keyword evidence="7" id="KW-0460">Magnesium</keyword>
<comment type="catalytic activity">
    <reaction evidence="9">
        <text>(6S)-5,6,7,8-tetrahydrofolyl-(gamma-L-Glu)(n) + L-glutamate + ATP = (6S)-5,6,7,8-tetrahydrofolyl-(gamma-L-Glu)(n+1) + ADP + phosphate + H(+)</text>
        <dbReference type="Rhea" id="RHEA:10580"/>
        <dbReference type="Rhea" id="RHEA-COMP:14738"/>
        <dbReference type="Rhea" id="RHEA-COMP:14740"/>
        <dbReference type="ChEBI" id="CHEBI:15378"/>
        <dbReference type="ChEBI" id="CHEBI:29985"/>
        <dbReference type="ChEBI" id="CHEBI:30616"/>
        <dbReference type="ChEBI" id="CHEBI:43474"/>
        <dbReference type="ChEBI" id="CHEBI:141005"/>
        <dbReference type="ChEBI" id="CHEBI:456216"/>
        <dbReference type="EC" id="6.3.2.17"/>
    </reaction>
</comment>
<comment type="caution">
    <text evidence="13">The sequence shown here is derived from an EMBL/GenBank/DDBJ whole genome shotgun (WGS) entry which is preliminary data.</text>
</comment>
<dbReference type="SUPFAM" id="SSF53244">
    <property type="entry name" value="MurD-like peptide ligases, peptide-binding domain"/>
    <property type="match status" value="1"/>
</dbReference>
<dbReference type="Pfam" id="PF02875">
    <property type="entry name" value="Mur_ligase_C"/>
    <property type="match status" value="1"/>
</dbReference>
<reference evidence="14" key="1">
    <citation type="journal article" date="2019" name="Int. J. Syst. Evol. Microbiol.">
        <title>The Global Catalogue of Microorganisms (GCM) 10K type strain sequencing project: providing services to taxonomists for standard genome sequencing and annotation.</title>
        <authorList>
            <consortium name="The Broad Institute Genomics Platform"/>
            <consortium name="The Broad Institute Genome Sequencing Center for Infectious Disease"/>
            <person name="Wu L."/>
            <person name="Ma J."/>
        </authorList>
    </citation>
    <scope>NUCLEOTIDE SEQUENCE [LARGE SCALE GENOMIC DNA]</scope>
    <source>
        <strain evidence="14">CCUG 54822</strain>
    </source>
</reference>
<dbReference type="RefSeq" id="WP_382401943.1">
    <property type="nucleotide sequence ID" value="NZ_JBHTNH010000029.1"/>
</dbReference>
<dbReference type="InterPro" id="IPR004101">
    <property type="entry name" value="Mur_ligase_C"/>
</dbReference>
<keyword evidence="5 10" id="KW-0547">Nucleotide-binding</keyword>
<dbReference type="SUPFAM" id="SSF53623">
    <property type="entry name" value="MurD-like peptide ligases, catalytic domain"/>
    <property type="match status" value="1"/>
</dbReference>
<dbReference type="PANTHER" id="PTHR11136:SF0">
    <property type="entry name" value="DIHYDROFOLATE SYNTHETASE-RELATED"/>
    <property type="match status" value="1"/>
</dbReference>
<evidence type="ECO:0000256" key="9">
    <source>
        <dbReference type="ARBA" id="ARBA00047493"/>
    </source>
</evidence>
<keyword evidence="4" id="KW-0479">Metal-binding</keyword>
<dbReference type="Gene3D" id="3.40.1190.10">
    <property type="entry name" value="Mur-like, catalytic domain"/>
    <property type="match status" value="1"/>
</dbReference>
<dbReference type="InterPro" id="IPR036615">
    <property type="entry name" value="Mur_ligase_C_dom_sf"/>
</dbReference>
<proteinExistence type="inferred from homology"/>
<dbReference type="PANTHER" id="PTHR11136">
    <property type="entry name" value="FOLYLPOLYGLUTAMATE SYNTHASE-RELATED"/>
    <property type="match status" value="1"/>
</dbReference>
<dbReference type="NCBIfam" id="TIGR01499">
    <property type="entry name" value="folC"/>
    <property type="match status" value="1"/>
</dbReference>
<dbReference type="PIRSF" id="PIRSF001563">
    <property type="entry name" value="Folylpolyglu_synth"/>
    <property type="match status" value="1"/>
</dbReference>
<keyword evidence="14" id="KW-1185">Reference proteome</keyword>
<dbReference type="InterPro" id="IPR001645">
    <property type="entry name" value="Folylpolyglutamate_synth"/>
</dbReference>
<dbReference type="InterPro" id="IPR013221">
    <property type="entry name" value="Mur_ligase_cen"/>
</dbReference>
<keyword evidence="6 10" id="KW-0067">ATP-binding</keyword>
<sequence>MFDDFQQVEAFLQSRRQHGVKPGLKRINRLLSLVGEPQKKMVAIHVAGTNGKGSTIRFMQKALTANGYHIGVFQSPSLTGYTGHMLIDDTRIPCGTFMGYVTKLLPFIQQLDDEHNHPTEFEIITAVAFLYFADNADIALIETGMGGREDTTNCINPILSIITNVSRDHTAFLGGTLAAIAWQKAGIIKENRPVIVGEMGDDARSVIAQEAFEANASLYLSGESFRYEVVDIAASHQTFQWICDSGSRREIVLQTTGMHQVSNASLAIMALKLLEDKGFTLDWPSCINALAFVSIPGRFEQIHGLPAIILDGAHNAGGVETFTDTLQRHFADMERHLIFAAFRDKDLKTMLEGLEPHFASVTLTVFDHPRAASIQQLQQYSQHPAVQSVSDWREAVRQISFQRENTCYCITGSLHFIGIVRKYFDEIVGL</sequence>
<evidence type="ECO:0000256" key="3">
    <source>
        <dbReference type="ARBA" id="ARBA00022598"/>
    </source>
</evidence>
<gene>
    <name evidence="13" type="ORF">ACFQ4A_14775</name>
</gene>
<evidence type="ECO:0000256" key="6">
    <source>
        <dbReference type="ARBA" id="ARBA00022840"/>
    </source>
</evidence>
<evidence type="ECO:0000256" key="8">
    <source>
        <dbReference type="ARBA" id="ARBA00030592"/>
    </source>
</evidence>
<feature type="domain" description="Mur ligase central" evidence="12">
    <location>
        <begin position="46"/>
        <end position="270"/>
    </location>
</feature>
<protein>
    <recommendedName>
        <fullName evidence="2">tetrahydrofolate synthase</fullName>
        <ecNumber evidence="2">6.3.2.17</ecNumber>
    </recommendedName>
    <alternativeName>
        <fullName evidence="8">Tetrahydrofolylpolyglutamate synthase</fullName>
    </alternativeName>
</protein>